<evidence type="ECO:0000313" key="3">
    <source>
        <dbReference type="Proteomes" id="UP000632289"/>
    </source>
</evidence>
<name>A0A927IBP4_9ACTN</name>
<keyword evidence="3" id="KW-1185">Reference proteome</keyword>
<organism evidence="2 3">
    <name type="scientific">Streptomyces chumphonensis</name>
    <dbReference type="NCBI Taxonomy" id="1214925"/>
    <lineage>
        <taxon>Bacteria</taxon>
        <taxon>Bacillati</taxon>
        <taxon>Actinomycetota</taxon>
        <taxon>Actinomycetes</taxon>
        <taxon>Kitasatosporales</taxon>
        <taxon>Streptomycetaceae</taxon>
        <taxon>Streptomyces</taxon>
    </lineage>
</organism>
<comment type="caution">
    <text evidence="2">The sequence shown here is derived from an EMBL/GenBank/DDBJ whole genome shotgun (WGS) entry which is preliminary data.</text>
</comment>
<dbReference type="AlphaFoldDB" id="A0A927IBP4"/>
<keyword evidence="1" id="KW-1133">Transmembrane helix</keyword>
<sequence length="94" mass="9508">MFFRPELPTPPQVPAQPHAAVHPSLCSCQTASPIPAATRTASPSLLSGRSGAVVGVLLGGVVLTALLTAVAVTAVSVAITGVVLRSLLTSQRNR</sequence>
<gene>
    <name evidence="2" type="ORF">IF129_16525</name>
</gene>
<dbReference type="PROSITE" id="PS51257">
    <property type="entry name" value="PROKAR_LIPOPROTEIN"/>
    <property type="match status" value="1"/>
</dbReference>
<evidence type="ECO:0000313" key="2">
    <source>
        <dbReference type="EMBL" id="MBD3933148.1"/>
    </source>
</evidence>
<dbReference type="EMBL" id="JACXYU010000008">
    <property type="protein sequence ID" value="MBD3933148.1"/>
    <property type="molecule type" value="Genomic_DNA"/>
</dbReference>
<keyword evidence="1" id="KW-0472">Membrane</keyword>
<dbReference type="RefSeq" id="WP_191210440.1">
    <property type="nucleotide sequence ID" value="NZ_BAABKL010000003.1"/>
</dbReference>
<keyword evidence="1" id="KW-0812">Transmembrane</keyword>
<evidence type="ECO:0000256" key="1">
    <source>
        <dbReference type="SAM" id="Phobius"/>
    </source>
</evidence>
<dbReference type="Proteomes" id="UP000632289">
    <property type="component" value="Unassembled WGS sequence"/>
</dbReference>
<reference evidence="2" key="1">
    <citation type="submission" date="2020-09" db="EMBL/GenBank/DDBJ databases">
        <title>Secondary metabolite and genome analysis of marine Streptomyces chumphonensis KK1-2T.</title>
        <authorList>
            <person name="Phongsopitanun W."/>
            <person name="Kanchanasin P."/>
            <person name="Pittayakhajonwut P."/>
            <person name="Suwanborirux K."/>
            <person name="Tanasupawat S."/>
        </authorList>
    </citation>
    <scope>NUCLEOTIDE SEQUENCE</scope>
    <source>
        <strain evidence="2">KK1-2</strain>
    </source>
</reference>
<proteinExistence type="predicted"/>
<accession>A0A927IBP4</accession>
<protein>
    <submittedName>
        <fullName evidence="2">SpdD protein</fullName>
    </submittedName>
</protein>
<feature type="transmembrane region" description="Helical" evidence="1">
    <location>
        <begin position="52"/>
        <end position="84"/>
    </location>
</feature>